<gene>
    <name evidence="11" type="ORF">DES32_3229</name>
</gene>
<keyword evidence="8" id="KW-0472">Membrane</keyword>
<dbReference type="Gene3D" id="3.10.50.10">
    <property type="match status" value="1"/>
</dbReference>
<dbReference type="Pfam" id="PF01522">
    <property type="entry name" value="Polysacc_deac_1"/>
    <property type="match status" value="1"/>
</dbReference>
<feature type="domain" description="NodB homology" evidence="9">
    <location>
        <begin position="491"/>
        <end position="684"/>
    </location>
</feature>
<dbReference type="Pfam" id="PF13641">
    <property type="entry name" value="Glyco_tranf_2_3"/>
    <property type="match status" value="1"/>
</dbReference>
<evidence type="ECO:0000256" key="6">
    <source>
        <dbReference type="ARBA" id="ARBA00022679"/>
    </source>
</evidence>
<dbReference type="PROSITE" id="PS51910">
    <property type="entry name" value="GH18_2"/>
    <property type="match status" value="1"/>
</dbReference>
<dbReference type="Pfam" id="PF00704">
    <property type="entry name" value="Glyco_hydro_18"/>
    <property type="match status" value="1"/>
</dbReference>
<name>A0A3D9YL54_9HYPH</name>
<evidence type="ECO:0000313" key="11">
    <source>
        <dbReference type="EMBL" id="REF83310.1"/>
    </source>
</evidence>
<keyword evidence="8" id="KW-1133">Transmembrane helix</keyword>
<evidence type="ECO:0000259" key="9">
    <source>
        <dbReference type="PROSITE" id="PS51677"/>
    </source>
</evidence>
<dbReference type="GO" id="GO:0016757">
    <property type="term" value="F:glycosyltransferase activity"/>
    <property type="evidence" value="ECO:0007669"/>
    <property type="project" value="UniProtKB-KW"/>
</dbReference>
<dbReference type="InterPro" id="IPR029070">
    <property type="entry name" value="Chitinase_insertion_sf"/>
</dbReference>
<comment type="caution">
    <text evidence="11">The sequence shown here is derived from an EMBL/GenBank/DDBJ whole genome shotgun (WGS) entry which is preliminary data.</text>
</comment>
<feature type="transmembrane region" description="Helical" evidence="8">
    <location>
        <begin position="1060"/>
        <end position="1083"/>
    </location>
</feature>
<dbReference type="GO" id="GO:0016810">
    <property type="term" value="F:hydrolase activity, acting on carbon-nitrogen (but not peptide) bonds"/>
    <property type="evidence" value="ECO:0007669"/>
    <property type="project" value="InterPro"/>
</dbReference>
<evidence type="ECO:0000256" key="3">
    <source>
        <dbReference type="ARBA" id="ARBA00010973"/>
    </source>
</evidence>
<feature type="transmembrane region" description="Helical" evidence="8">
    <location>
        <begin position="1104"/>
        <end position="1124"/>
    </location>
</feature>
<dbReference type="InterPro" id="IPR017853">
    <property type="entry name" value="GH"/>
</dbReference>
<dbReference type="InterPro" id="IPR011330">
    <property type="entry name" value="Glyco_hydro/deAcase_b/a-brl"/>
</dbReference>
<keyword evidence="12" id="KW-1185">Reference proteome</keyword>
<dbReference type="SMART" id="SM00636">
    <property type="entry name" value="Glyco_18"/>
    <property type="match status" value="1"/>
</dbReference>
<dbReference type="Gene3D" id="3.90.550.10">
    <property type="entry name" value="Spore Coat Polysaccharide Biosynthesis Protein SpsA, Chain A"/>
    <property type="match status" value="1"/>
</dbReference>
<dbReference type="Proteomes" id="UP000256900">
    <property type="component" value="Unassembled WGS sequence"/>
</dbReference>
<dbReference type="SUPFAM" id="SSF51445">
    <property type="entry name" value="(Trans)glycosidases"/>
    <property type="match status" value="1"/>
</dbReference>
<dbReference type="RefSeq" id="WP_115837892.1">
    <property type="nucleotide sequence ID" value="NZ_CP025086.1"/>
</dbReference>
<dbReference type="PROSITE" id="PS51677">
    <property type="entry name" value="NODB"/>
    <property type="match status" value="1"/>
</dbReference>
<sequence length="1138" mass="126527">MRSKPVFFDPTGKRAVRLSWSLRIALTTVLVIGVAFVVLLFANNAPLSTSLEGSAETLFRPPVAATVSRHSLQKSATRVAAELRGKERDVARLNYLKGQTQSRPQEASGPVPGRSLSIGFYANWDQTSFSALEKDLPHLDWVIPTWLSVKGDDIGIRNDLDHRGLEAIRDQDPDKPIFPLLQNSVDGKWDSVGLAKWLADPVKRAARLKEIIDFLDFNQCQGLTVDFEEMPDSAQADLQTFLKEMSAAFKPRGWKILLSVPFDDDSWDYAAYSKITDYLILMAYDEHWETGTPGPVASQGWYEKLLDQRMKDLDPDHTIVAIGNYGYDWSKPGVQAEDVTFPDVARIARMQASSIDFDADAENPHFTYKDNAGQAHNVWFLDAVSAFNEVHAADIYRPAGYAVWRLGAEDPSIWTVLGRPYDSAAPEALKAIPATQEVYFQNQGEILHVAAQPSSGQRVYELDPETGDIVDENYETLPSSFVIQRFGSQPKKIALTFDDGPDPTWTPQILDILKAKHVEATFFIIGENAGASPDIVEREYEEGHDVGNHTFTHPNVIELPLSMAKLEINATRRLFEAITGHSMRLFRAPFMGDSDPTTMDELVPVALAQSMGFVSVGLRIDPDDWLRPPAQTIVDRILKQVSDPDPDNVGNVILLHDAGGDRSETIKALPELIDALRARGFQFVTASQLAGLTREQAMPALPPGMFEPLINRSVFYTLGWSQHLLQGMFIGAIWLGFARVLFLSGLGLIHRIREARRPKPFFEGALPQVSVIIPAHNEAAVIAQSVERILSSTYPGLEVIIIDDGSTDGTSAIVQRDFGHNPAVKLLTVPNGGKANAINQGLAQARGSIIVALDADTLFEKDTIANLTRWFVDPAVGAVAGNAKVGNRINTITKWQALEYISAQNLERRALVTLGCMTVVPGAVGAWRREALEKLGRFPTNTLAEDQDLTISVQKAGYSVVFDSEAVAWTEAPDTFQGLIRQRFRWAYGTLQCLWKHRDVTFRPRFGTLGLIAMPQVWLFQVLLTVMAPLVDFMLVWQILHTGLDYLQHRNQFNPDNLLITLVYFGIFMATDFLAVALAFVIEGKENWRLMLWLGLQRIGYRQILYYVVVKSVITALLGPLVGWNKLDRKATVSMPAE</sequence>
<feature type="domain" description="GH18" evidence="10">
    <location>
        <begin position="115"/>
        <end position="432"/>
    </location>
</feature>
<accession>A0A3D9YL54</accession>
<reference evidence="11 12" key="1">
    <citation type="submission" date="2018-08" db="EMBL/GenBank/DDBJ databases">
        <title>Genomic Encyclopedia of Type Strains, Phase IV (KMG-IV): sequencing the most valuable type-strain genomes for metagenomic binning, comparative biology and taxonomic classification.</title>
        <authorList>
            <person name="Goeker M."/>
        </authorList>
    </citation>
    <scope>NUCLEOTIDE SEQUENCE [LARGE SCALE GENOMIC DNA]</scope>
    <source>
        <strain evidence="11 12">BW863</strain>
    </source>
</reference>
<dbReference type="InterPro" id="IPR001223">
    <property type="entry name" value="Glyco_hydro18_cat"/>
</dbReference>
<dbReference type="SUPFAM" id="SSF53448">
    <property type="entry name" value="Nucleotide-diphospho-sugar transferases"/>
    <property type="match status" value="1"/>
</dbReference>
<evidence type="ECO:0000256" key="7">
    <source>
        <dbReference type="ARBA" id="ARBA00032976"/>
    </source>
</evidence>
<dbReference type="PANTHER" id="PTHR43630:SF1">
    <property type="entry name" value="POLY-BETA-1,6-N-ACETYL-D-GLUCOSAMINE SYNTHASE"/>
    <property type="match status" value="1"/>
</dbReference>
<feature type="transmembrane region" description="Helical" evidence="8">
    <location>
        <begin position="20"/>
        <end position="42"/>
    </location>
</feature>
<dbReference type="SUPFAM" id="SSF88713">
    <property type="entry name" value="Glycoside hydrolase/deacetylase"/>
    <property type="match status" value="1"/>
</dbReference>
<dbReference type="InterPro" id="IPR002509">
    <property type="entry name" value="NODB_dom"/>
</dbReference>
<dbReference type="Gene3D" id="3.20.20.370">
    <property type="entry name" value="Glycoside hydrolase/deacetylase"/>
    <property type="match status" value="1"/>
</dbReference>
<evidence type="ECO:0000259" key="10">
    <source>
        <dbReference type="PROSITE" id="PS51910"/>
    </source>
</evidence>
<dbReference type="AlphaFoldDB" id="A0A3D9YL54"/>
<evidence type="ECO:0000256" key="5">
    <source>
        <dbReference type="ARBA" id="ARBA00022676"/>
    </source>
</evidence>
<evidence type="ECO:0000256" key="1">
    <source>
        <dbReference type="ARBA" id="ARBA00003236"/>
    </source>
</evidence>
<dbReference type="PANTHER" id="PTHR43630">
    <property type="entry name" value="POLY-BETA-1,6-N-ACETYL-D-GLUCOSAMINE SYNTHASE"/>
    <property type="match status" value="1"/>
</dbReference>
<evidence type="ECO:0000313" key="12">
    <source>
        <dbReference type="Proteomes" id="UP000256900"/>
    </source>
</evidence>
<dbReference type="OrthoDB" id="276604at2"/>
<dbReference type="InterPro" id="IPR029044">
    <property type="entry name" value="Nucleotide-diphossugar_trans"/>
</dbReference>
<evidence type="ECO:0000256" key="8">
    <source>
        <dbReference type="SAM" id="Phobius"/>
    </source>
</evidence>
<organism evidence="11 12">
    <name type="scientific">Methylovirgula ligni</name>
    <dbReference type="NCBI Taxonomy" id="569860"/>
    <lineage>
        <taxon>Bacteria</taxon>
        <taxon>Pseudomonadati</taxon>
        <taxon>Pseudomonadota</taxon>
        <taxon>Alphaproteobacteria</taxon>
        <taxon>Hyphomicrobiales</taxon>
        <taxon>Beijerinckiaceae</taxon>
        <taxon>Methylovirgula</taxon>
    </lineage>
</organism>
<proteinExistence type="inferred from homology"/>
<evidence type="ECO:0000256" key="4">
    <source>
        <dbReference type="ARBA" id="ARBA00020071"/>
    </source>
</evidence>
<evidence type="ECO:0000256" key="2">
    <source>
        <dbReference type="ARBA" id="ARBA00006739"/>
    </source>
</evidence>
<keyword evidence="8" id="KW-0812">Transmembrane</keyword>
<dbReference type="InterPro" id="IPR011583">
    <property type="entry name" value="Chitinase_II/V-like_cat"/>
</dbReference>
<dbReference type="Gene3D" id="3.20.20.80">
    <property type="entry name" value="Glycosidases"/>
    <property type="match status" value="1"/>
</dbReference>
<dbReference type="CDD" id="cd06423">
    <property type="entry name" value="CESA_like"/>
    <property type="match status" value="1"/>
</dbReference>
<dbReference type="GO" id="GO:0005975">
    <property type="term" value="P:carbohydrate metabolic process"/>
    <property type="evidence" value="ECO:0007669"/>
    <property type="project" value="InterPro"/>
</dbReference>
<keyword evidence="5" id="KW-0328">Glycosyltransferase</keyword>
<dbReference type="EMBL" id="QUMO01000006">
    <property type="protein sequence ID" value="REF83310.1"/>
    <property type="molecule type" value="Genomic_DNA"/>
</dbReference>
<comment type="similarity">
    <text evidence="2">Belongs to the glycosyltransferase 2 family.</text>
</comment>
<dbReference type="CDD" id="cd10962">
    <property type="entry name" value="CE4_GT2-like"/>
    <property type="match status" value="1"/>
</dbReference>
<comment type="function">
    <text evidence="1">Is involved in generating a small heat-stable compound (Nod), an acylated oligomer of N-acetylglucosamine, that stimulates mitosis in various plant protoplasts.</text>
</comment>
<comment type="similarity">
    <text evidence="3">Belongs to the polysaccharide deacetylase family.</text>
</comment>
<protein>
    <recommendedName>
        <fullName evidence="4">Chitooligosaccharide deacetylase</fullName>
    </recommendedName>
    <alternativeName>
        <fullName evidence="7">Nodulation protein B</fullName>
    </alternativeName>
</protein>
<dbReference type="GO" id="GO:0008061">
    <property type="term" value="F:chitin binding"/>
    <property type="evidence" value="ECO:0007669"/>
    <property type="project" value="InterPro"/>
</dbReference>
<feature type="transmembrane region" description="Helical" evidence="8">
    <location>
        <begin position="1017"/>
        <end position="1040"/>
    </location>
</feature>
<keyword evidence="6 11" id="KW-0808">Transferase</keyword>
<feature type="transmembrane region" description="Helical" evidence="8">
    <location>
        <begin position="728"/>
        <end position="749"/>
    </location>
</feature>